<dbReference type="AlphaFoldDB" id="A0A6P4ZYT7"/>
<keyword evidence="6" id="KW-1185">Reference proteome</keyword>
<dbReference type="SMART" id="SM00701">
    <property type="entry name" value="PGRP"/>
    <property type="match status" value="1"/>
</dbReference>
<feature type="signal peptide" evidence="3">
    <location>
        <begin position="1"/>
        <end position="17"/>
    </location>
</feature>
<dbReference type="GeneID" id="109481129"/>
<feature type="compositionally biased region" description="Pro residues" evidence="2">
    <location>
        <begin position="118"/>
        <end position="131"/>
    </location>
</feature>
<dbReference type="GO" id="GO:0008270">
    <property type="term" value="F:zinc ion binding"/>
    <property type="evidence" value="ECO:0007669"/>
    <property type="project" value="InterPro"/>
</dbReference>
<accession>A0A6P4ZYT7</accession>
<sequence length="460" mass="49112">MRVLYLLVLLVPTCVLAQSFLQRALSDLAQGGRKVCPYCPYCAYASRCGGRCTRPECAACGYRFHCSSTCVTLCLQPETTTPRSTTTTTTTTEATTPPTSTTQEPTTTLPVSTSPGPSTSPNPSTAPPSSSPDPSASPSSPPDPSASPSSPPDPTAASPTPPDEDSGCEERGGYCEERDYSCPGRYVFHGGLCADRPGRVCCLPHEEPLCREKGGVCRSDARSCPRGYHEGGGSCTGPSNKNKRCCLPDPTTPAATTQMPSTTKPASTPPATTTPKATPPPPSKCSKLKMVSRGGWGARPPKKRTLFANPPSRVVIHHSDGYLRHLFSWSYSSVADYRERVQDIQEGHFDRGFDDIGYNFLIDGFGNVYEGRGWDYSGAHVPCCNSFALGINFLGYFDSRTPTAAAREAGENLIACGVEMGKIRQGYDLKCHLDLGAASGDTDCPGAALCRYARRHYSGL</sequence>
<organism evidence="6 7">
    <name type="scientific">Branchiostoma belcheri</name>
    <name type="common">Amphioxus</name>
    <dbReference type="NCBI Taxonomy" id="7741"/>
    <lineage>
        <taxon>Eukaryota</taxon>
        <taxon>Metazoa</taxon>
        <taxon>Chordata</taxon>
        <taxon>Cephalochordata</taxon>
        <taxon>Leptocardii</taxon>
        <taxon>Amphioxiformes</taxon>
        <taxon>Branchiostomatidae</taxon>
        <taxon>Branchiostoma</taxon>
    </lineage>
</organism>
<feature type="chain" id="PRO_5027609929" evidence="3">
    <location>
        <begin position="18"/>
        <end position="460"/>
    </location>
</feature>
<dbReference type="Proteomes" id="UP000515135">
    <property type="component" value="Unplaced"/>
</dbReference>
<feature type="domain" description="N-acetylmuramoyl-L-alanine amidase" evidence="4">
    <location>
        <begin position="299"/>
        <end position="446"/>
    </location>
</feature>
<dbReference type="Pfam" id="PF01510">
    <property type="entry name" value="Amidase_2"/>
    <property type="match status" value="1"/>
</dbReference>
<dbReference type="SUPFAM" id="SSF55846">
    <property type="entry name" value="N-acetylmuramoyl-L-alanine amidase-like"/>
    <property type="match status" value="1"/>
</dbReference>
<feature type="compositionally biased region" description="Pro residues" evidence="2">
    <location>
        <begin position="139"/>
        <end position="154"/>
    </location>
</feature>
<evidence type="ECO:0000313" key="6">
    <source>
        <dbReference type="Proteomes" id="UP000515135"/>
    </source>
</evidence>
<evidence type="ECO:0000259" key="4">
    <source>
        <dbReference type="SMART" id="SM00644"/>
    </source>
</evidence>
<dbReference type="InterPro" id="IPR036505">
    <property type="entry name" value="Amidase/PGRP_sf"/>
</dbReference>
<dbReference type="FunFam" id="3.40.80.10:FF:000017">
    <property type="entry name" value="Uncharacterized protein"/>
    <property type="match status" value="1"/>
</dbReference>
<evidence type="ECO:0000256" key="2">
    <source>
        <dbReference type="SAM" id="MobiDB-lite"/>
    </source>
</evidence>
<evidence type="ECO:0000259" key="5">
    <source>
        <dbReference type="SMART" id="SM00701"/>
    </source>
</evidence>
<dbReference type="PANTHER" id="PTHR11022">
    <property type="entry name" value="PEPTIDOGLYCAN RECOGNITION PROTEIN"/>
    <property type="match status" value="1"/>
</dbReference>
<feature type="region of interest" description="Disordered" evidence="2">
    <location>
        <begin position="79"/>
        <end position="172"/>
    </location>
</feature>
<gene>
    <name evidence="7" type="primary">LOC109481129</name>
</gene>
<reference evidence="7" key="1">
    <citation type="submission" date="2025-08" db="UniProtKB">
        <authorList>
            <consortium name="RefSeq"/>
        </authorList>
    </citation>
    <scope>IDENTIFICATION</scope>
    <source>
        <tissue evidence="7">Gonad</tissue>
    </source>
</reference>
<dbReference type="InterPro" id="IPR006619">
    <property type="entry name" value="PGRP_domain_met/bac"/>
</dbReference>
<evidence type="ECO:0000313" key="7">
    <source>
        <dbReference type="RefSeq" id="XP_019639179.1"/>
    </source>
</evidence>
<dbReference type="OrthoDB" id="10001926at2759"/>
<dbReference type="GO" id="GO:0008745">
    <property type="term" value="F:N-acetylmuramoyl-L-alanine amidase activity"/>
    <property type="evidence" value="ECO:0007669"/>
    <property type="project" value="InterPro"/>
</dbReference>
<comment type="similarity">
    <text evidence="1">Belongs to the N-acetylmuramoyl-L-alanine amidase 2 family.</text>
</comment>
<dbReference type="InterPro" id="IPR015510">
    <property type="entry name" value="PGRP"/>
</dbReference>
<dbReference type="RefSeq" id="XP_019639179.1">
    <property type="nucleotide sequence ID" value="XM_019783620.1"/>
</dbReference>
<dbReference type="KEGG" id="bbel:109481129"/>
<evidence type="ECO:0000256" key="1">
    <source>
        <dbReference type="ARBA" id="ARBA00007553"/>
    </source>
</evidence>
<dbReference type="CDD" id="cd06583">
    <property type="entry name" value="PGRP"/>
    <property type="match status" value="1"/>
</dbReference>
<feature type="compositionally biased region" description="Low complexity" evidence="2">
    <location>
        <begin position="260"/>
        <end position="276"/>
    </location>
</feature>
<proteinExistence type="inferred from homology"/>
<evidence type="ECO:0000256" key="3">
    <source>
        <dbReference type="SAM" id="SignalP"/>
    </source>
</evidence>
<dbReference type="SMART" id="SM00644">
    <property type="entry name" value="Ami_2"/>
    <property type="match status" value="1"/>
</dbReference>
<feature type="region of interest" description="Disordered" evidence="2">
    <location>
        <begin position="251"/>
        <end position="304"/>
    </location>
</feature>
<feature type="domain" description="Peptidoglycan recognition protein family" evidence="5">
    <location>
        <begin position="288"/>
        <end position="436"/>
    </location>
</feature>
<dbReference type="GO" id="GO:0009253">
    <property type="term" value="P:peptidoglycan catabolic process"/>
    <property type="evidence" value="ECO:0007669"/>
    <property type="project" value="InterPro"/>
</dbReference>
<protein>
    <submittedName>
        <fullName evidence="7">Uncharacterized protein DKFZp434B061-like</fullName>
    </submittedName>
</protein>
<keyword evidence="3" id="KW-0732">Signal</keyword>
<dbReference type="Gene3D" id="3.40.80.10">
    <property type="entry name" value="Peptidoglycan recognition protein-like"/>
    <property type="match status" value="1"/>
</dbReference>
<dbReference type="InterPro" id="IPR002502">
    <property type="entry name" value="Amidase_domain"/>
</dbReference>
<feature type="compositionally biased region" description="Low complexity" evidence="2">
    <location>
        <begin position="79"/>
        <end position="117"/>
    </location>
</feature>
<dbReference type="PANTHER" id="PTHR11022:SF41">
    <property type="entry name" value="PEPTIDOGLYCAN-RECOGNITION PROTEIN LC-RELATED"/>
    <property type="match status" value="1"/>
</dbReference>
<name>A0A6P4ZYT7_BRABE</name>